<accession>A0ACB8ZDA8</accession>
<name>A0ACB8ZDA8_9ASTR</name>
<dbReference type="EMBL" id="CM042043">
    <property type="protein sequence ID" value="KAI3695291.1"/>
    <property type="molecule type" value="Genomic_DNA"/>
</dbReference>
<evidence type="ECO:0000313" key="1">
    <source>
        <dbReference type="EMBL" id="KAI3695291.1"/>
    </source>
</evidence>
<reference evidence="1 2" key="2">
    <citation type="journal article" date="2022" name="Mol. Ecol. Resour.">
        <title>The genomes of chicory, endive, great burdock and yacon provide insights into Asteraceae paleo-polyploidization history and plant inulin production.</title>
        <authorList>
            <person name="Fan W."/>
            <person name="Wang S."/>
            <person name="Wang H."/>
            <person name="Wang A."/>
            <person name="Jiang F."/>
            <person name="Liu H."/>
            <person name="Zhao H."/>
            <person name="Xu D."/>
            <person name="Zhang Y."/>
        </authorList>
    </citation>
    <scope>NUCLEOTIDE SEQUENCE [LARGE SCALE GENOMIC DNA]</scope>
    <source>
        <strain evidence="2">cv. Yunnan</strain>
        <tissue evidence="1">Leaves</tissue>
    </source>
</reference>
<keyword evidence="2" id="KW-1185">Reference proteome</keyword>
<dbReference type="Proteomes" id="UP001056120">
    <property type="component" value="Linkage Group LG26"/>
</dbReference>
<proteinExistence type="predicted"/>
<reference evidence="2" key="1">
    <citation type="journal article" date="2022" name="Mol. Ecol. Resour.">
        <title>The genomes of chicory, endive, great burdock and yacon provide insights into Asteraceae palaeo-polyploidization history and plant inulin production.</title>
        <authorList>
            <person name="Fan W."/>
            <person name="Wang S."/>
            <person name="Wang H."/>
            <person name="Wang A."/>
            <person name="Jiang F."/>
            <person name="Liu H."/>
            <person name="Zhao H."/>
            <person name="Xu D."/>
            <person name="Zhang Y."/>
        </authorList>
    </citation>
    <scope>NUCLEOTIDE SEQUENCE [LARGE SCALE GENOMIC DNA]</scope>
    <source>
        <strain evidence="2">cv. Yunnan</strain>
    </source>
</reference>
<protein>
    <submittedName>
        <fullName evidence="1">Uncharacterized protein</fullName>
    </submittedName>
</protein>
<sequence length="97" mass="11372">MEYLVLQQYEHFNKIVKVVDDGLTEQGVGWGKMFTLKEQIDHKAMHVFEVSSHKQLSLALGDYVVVRKFNKMCFFHKWANLGCIYVKRTGQITLLHK</sequence>
<organism evidence="1 2">
    <name type="scientific">Smallanthus sonchifolius</name>
    <dbReference type="NCBI Taxonomy" id="185202"/>
    <lineage>
        <taxon>Eukaryota</taxon>
        <taxon>Viridiplantae</taxon>
        <taxon>Streptophyta</taxon>
        <taxon>Embryophyta</taxon>
        <taxon>Tracheophyta</taxon>
        <taxon>Spermatophyta</taxon>
        <taxon>Magnoliopsida</taxon>
        <taxon>eudicotyledons</taxon>
        <taxon>Gunneridae</taxon>
        <taxon>Pentapetalae</taxon>
        <taxon>asterids</taxon>
        <taxon>campanulids</taxon>
        <taxon>Asterales</taxon>
        <taxon>Asteraceae</taxon>
        <taxon>Asteroideae</taxon>
        <taxon>Heliantheae alliance</taxon>
        <taxon>Millerieae</taxon>
        <taxon>Smallanthus</taxon>
    </lineage>
</organism>
<gene>
    <name evidence="1" type="ORF">L1987_78286</name>
</gene>
<comment type="caution">
    <text evidence="1">The sequence shown here is derived from an EMBL/GenBank/DDBJ whole genome shotgun (WGS) entry which is preliminary data.</text>
</comment>
<evidence type="ECO:0000313" key="2">
    <source>
        <dbReference type="Proteomes" id="UP001056120"/>
    </source>
</evidence>